<keyword evidence="2" id="KW-1185">Reference proteome</keyword>
<proteinExistence type="predicted"/>
<protein>
    <submittedName>
        <fullName evidence="1">Uncharacterized protein</fullName>
    </submittedName>
</protein>
<dbReference type="EMBL" id="CAJNIZ010027936">
    <property type="protein sequence ID" value="CAE7503910.1"/>
    <property type="molecule type" value="Genomic_DNA"/>
</dbReference>
<reference evidence="1" key="1">
    <citation type="submission" date="2021-02" db="EMBL/GenBank/DDBJ databases">
        <authorList>
            <person name="Dougan E. K."/>
            <person name="Rhodes N."/>
            <person name="Thang M."/>
            <person name="Chan C."/>
        </authorList>
    </citation>
    <scope>NUCLEOTIDE SEQUENCE</scope>
</reference>
<organism evidence="1 2">
    <name type="scientific">Symbiodinium pilosum</name>
    <name type="common">Dinoflagellate</name>
    <dbReference type="NCBI Taxonomy" id="2952"/>
    <lineage>
        <taxon>Eukaryota</taxon>
        <taxon>Sar</taxon>
        <taxon>Alveolata</taxon>
        <taxon>Dinophyceae</taxon>
        <taxon>Suessiales</taxon>
        <taxon>Symbiodiniaceae</taxon>
        <taxon>Symbiodinium</taxon>
    </lineage>
</organism>
<accession>A0A812T019</accession>
<dbReference type="Proteomes" id="UP000649617">
    <property type="component" value="Unassembled WGS sequence"/>
</dbReference>
<name>A0A812T019_SYMPI</name>
<gene>
    <name evidence="1" type="ORF">SPIL2461_LOCUS13052</name>
</gene>
<evidence type="ECO:0000313" key="2">
    <source>
        <dbReference type="Proteomes" id="UP000649617"/>
    </source>
</evidence>
<evidence type="ECO:0000313" key="1">
    <source>
        <dbReference type="EMBL" id="CAE7503910.1"/>
    </source>
</evidence>
<dbReference type="AlphaFoldDB" id="A0A812T019"/>
<sequence length="214" mass="24031">MWITSQPLCVRFEWERCCRRTCPLSCRSGCTKAWARAWPWQLQALWMSKTFRLELEGIPTDASQPVGFTGGGVDVEKVHRANSAMSVPLLNQNRTIWVCLCTALARHHQRSMLQYHQAPCRDLQIVSTPPSAPLDTRYLVGHLASTTRNRRAARMGSSVTTVIFADGNVIPEVAEPALTGRRLSLFSLQKNGVLYKMRVIAEAMLGSFNSRTQL</sequence>
<comment type="caution">
    <text evidence="1">The sequence shown here is derived from an EMBL/GenBank/DDBJ whole genome shotgun (WGS) entry which is preliminary data.</text>
</comment>